<proteinExistence type="predicted"/>
<organism evidence="1 2">
    <name type="scientific">Achromobacter pestifer</name>
    <dbReference type="NCBI Taxonomy" id="1353889"/>
    <lineage>
        <taxon>Bacteria</taxon>
        <taxon>Pseudomonadati</taxon>
        <taxon>Pseudomonadota</taxon>
        <taxon>Betaproteobacteria</taxon>
        <taxon>Burkholderiales</taxon>
        <taxon>Alcaligenaceae</taxon>
        <taxon>Achromobacter</taxon>
    </lineage>
</organism>
<protein>
    <recommendedName>
        <fullName evidence="3">Lactate dehydrogenase</fullName>
    </recommendedName>
</protein>
<name>A0A6S6Z159_9BURK</name>
<sequence>MTAISSSGALPSVAQPSTVNPISRALVAAPSSGASASTAVRLGQNALASGASTYTQSGSLTDPVWVAMSSKVLSLGGGNPFSDVGAALLSRFSTDGGNYTQFVPAGRTEAGAQAVSNSAMPPGALADNTVSLRIGTASGAQVEVSLRRGTEGMAVQIDVTNGALSEDERNAIASLAGGFQDALDGLAQVPPRLAIAGLADMDTSLLSSVNLRASTRTNGVEVQSIEFSADAGQRSVTVSGPSGEVKVGVDLTKPATFGSAEQQAAAVSRYLQQFDSARSRGQGDETLMSIFKDAFSAVHGSYGAAQAQRAQPAGTVERIPASQAHRSLLSGLADFSASIKQTSKSVNPGRRDEVDGFAFQVSQNSKVSGQARWNLAVSQDQQTSLKASFHKSLSPQVALALTEDKASQNYLYYQVNDATSTRTDLAYDHGTLASASMSQSRNLSMQVSKYVQGKLVEHTVTPTVDSFKRDLLPMFQAAKLDEPDKNSLEPRDQAEASLRRRYLDLARSVAELSQG</sequence>
<evidence type="ECO:0000313" key="1">
    <source>
        <dbReference type="EMBL" id="CAB3655099.1"/>
    </source>
</evidence>
<dbReference type="EMBL" id="CADIJX010000003">
    <property type="protein sequence ID" value="CAB3655099.1"/>
    <property type="molecule type" value="Genomic_DNA"/>
</dbReference>
<dbReference type="RefSeq" id="WP_175175320.1">
    <property type="nucleotide sequence ID" value="NZ_CADIJX010000003.1"/>
</dbReference>
<dbReference type="AlphaFoldDB" id="A0A6S6Z159"/>
<evidence type="ECO:0008006" key="3">
    <source>
        <dbReference type="Google" id="ProtNLM"/>
    </source>
</evidence>
<dbReference type="Proteomes" id="UP000494108">
    <property type="component" value="Unassembled WGS sequence"/>
</dbReference>
<accession>A0A6S6Z159</accession>
<evidence type="ECO:0000313" key="2">
    <source>
        <dbReference type="Proteomes" id="UP000494108"/>
    </source>
</evidence>
<gene>
    <name evidence="1" type="ORF">LMG3431_03057</name>
</gene>
<keyword evidence="2" id="KW-1185">Reference proteome</keyword>
<reference evidence="1 2" key="1">
    <citation type="submission" date="2020-04" db="EMBL/GenBank/DDBJ databases">
        <authorList>
            <person name="De Canck E."/>
        </authorList>
    </citation>
    <scope>NUCLEOTIDE SEQUENCE [LARGE SCALE GENOMIC DNA]</scope>
    <source>
        <strain evidence="1 2">LMG 3431</strain>
    </source>
</reference>